<feature type="region of interest" description="Disordered" evidence="1">
    <location>
        <begin position="164"/>
        <end position="212"/>
    </location>
</feature>
<dbReference type="AlphaFoldDB" id="A0A1E3QI50"/>
<evidence type="ECO:0000313" key="4">
    <source>
        <dbReference type="Proteomes" id="UP000094336"/>
    </source>
</evidence>
<dbReference type="Pfam" id="PF04194">
    <property type="entry name" value="PDCD2_C"/>
    <property type="match status" value="1"/>
</dbReference>
<reference evidence="4" key="1">
    <citation type="submission" date="2016-05" db="EMBL/GenBank/DDBJ databases">
        <title>Comparative genomics of biotechnologically important yeasts.</title>
        <authorList>
            <consortium name="DOE Joint Genome Institute"/>
            <person name="Riley R."/>
            <person name="Haridas S."/>
            <person name="Wolfe K.H."/>
            <person name="Lopes M.R."/>
            <person name="Hittinger C.T."/>
            <person name="Goker M."/>
            <person name="Salamov A."/>
            <person name="Wisecaver J."/>
            <person name="Long T.M."/>
            <person name="Aerts A.L."/>
            <person name="Barry K."/>
            <person name="Choi C."/>
            <person name="Clum A."/>
            <person name="Coughlan A.Y."/>
            <person name="Deshpande S."/>
            <person name="Douglass A.P."/>
            <person name="Hanson S.J."/>
            <person name="Klenk H.-P."/>
            <person name="Labutti K."/>
            <person name="Lapidus A."/>
            <person name="Lindquist E."/>
            <person name="Lipzen A."/>
            <person name="Meier-Kolthoff J.P."/>
            <person name="Ohm R.A."/>
            <person name="Otillar R.P."/>
            <person name="Pangilinan J."/>
            <person name="Peng Y."/>
            <person name="Rokas A."/>
            <person name="Rosa C.A."/>
            <person name="Scheuner C."/>
            <person name="Sibirny A.A."/>
            <person name="Slot J.C."/>
            <person name="Stielow J.B."/>
            <person name="Sun H."/>
            <person name="Kurtzman C.P."/>
            <person name="Blackwell M."/>
            <person name="Grigoriev I.V."/>
            <person name="Jeffries T.W."/>
        </authorList>
    </citation>
    <scope>NUCLEOTIDE SEQUENCE [LARGE SCALE GENOMIC DNA]</scope>
    <source>
        <strain evidence="4">NRRL Y-12698</strain>
    </source>
</reference>
<dbReference type="PANTHER" id="PTHR47524">
    <property type="entry name" value="20S RRNA ACCUMULATION PROTEIN 4"/>
    <property type="match status" value="1"/>
</dbReference>
<proteinExistence type="predicted"/>
<dbReference type="GeneID" id="30148905"/>
<dbReference type="PANTHER" id="PTHR47524:SF1">
    <property type="entry name" value="20S RRNA ACCUMULATION PROTEIN 4"/>
    <property type="match status" value="1"/>
</dbReference>
<feature type="domain" description="Programmed cell death protein 2 C-terminal" evidence="2">
    <location>
        <begin position="298"/>
        <end position="426"/>
    </location>
</feature>
<evidence type="ECO:0000256" key="1">
    <source>
        <dbReference type="SAM" id="MobiDB-lite"/>
    </source>
</evidence>
<protein>
    <recommendedName>
        <fullName evidence="2">Programmed cell death protein 2 C-terminal domain-containing protein</fullName>
    </recommendedName>
</protein>
<organism evidence="3 4">
    <name type="scientific">Babjeviella inositovora NRRL Y-12698</name>
    <dbReference type="NCBI Taxonomy" id="984486"/>
    <lineage>
        <taxon>Eukaryota</taxon>
        <taxon>Fungi</taxon>
        <taxon>Dikarya</taxon>
        <taxon>Ascomycota</taxon>
        <taxon>Saccharomycotina</taxon>
        <taxon>Pichiomycetes</taxon>
        <taxon>Serinales incertae sedis</taxon>
        <taxon>Babjeviella</taxon>
    </lineage>
</organism>
<dbReference type="EMBL" id="KV454441">
    <property type="protein sequence ID" value="ODQ77278.1"/>
    <property type="molecule type" value="Genomic_DNA"/>
</dbReference>
<keyword evidence="4" id="KW-1185">Reference proteome</keyword>
<dbReference type="Proteomes" id="UP000094336">
    <property type="component" value="Unassembled WGS sequence"/>
</dbReference>
<accession>A0A1E3QI50</accession>
<dbReference type="STRING" id="984486.A0A1E3QI50"/>
<dbReference type="GO" id="GO:0030490">
    <property type="term" value="P:maturation of SSU-rRNA"/>
    <property type="evidence" value="ECO:0007669"/>
    <property type="project" value="EnsemblFungi"/>
</dbReference>
<sequence length="427" mass="46931">MSSHDEFSSDEEEEEASQVFLGYIDAPIDADEQPTIEDTFLGGEPAWLHPDVAPPAELLHCGHCTAPMALYLQACAPVDGTFYDRSLYVFGCKKGGCRRQKGAVRCLRGICKDSRKMKAMETETQEATRKLLDEKLKIEEKKKLAFEVTKDLFGKKEGDASNNVAAANPFGGNPFAQSNPFSQPEADTPFGTAATPFGTAVTPFGTSEATKPSFSEVATRAAPPKAKKIISPKVKLSSFPGSFVYVEAEKLTKVTEALPANVKIDSSALDTAFEAPAAVGGKNTITPEAQQIASMMEDKQFQHFTSVVQHNPQQVLRYDMGGKPLLYTSKDDVARVFVNENKEFRIPTPGFNPSSQRRFELQLMPKAIMDLDSATSDILADGMEWGTIICCTDVEDYIPEDRYTIIEADGEKIEVAYVEEWCGVQWE</sequence>
<gene>
    <name evidence="3" type="ORF">BABINDRAFT_178157</name>
</gene>
<dbReference type="GO" id="GO:0140597">
    <property type="term" value="F:protein carrier chaperone"/>
    <property type="evidence" value="ECO:0007669"/>
    <property type="project" value="EnsemblFungi"/>
</dbReference>
<dbReference type="RefSeq" id="XP_018982606.1">
    <property type="nucleotide sequence ID" value="XM_019131052.1"/>
</dbReference>
<dbReference type="OrthoDB" id="443682at2759"/>
<evidence type="ECO:0000313" key="3">
    <source>
        <dbReference type="EMBL" id="ODQ77278.1"/>
    </source>
</evidence>
<name>A0A1E3QI50_9ASCO</name>
<dbReference type="InterPro" id="IPR007320">
    <property type="entry name" value="PDCD2_C"/>
</dbReference>
<dbReference type="GO" id="GO:0005829">
    <property type="term" value="C:cytosol"/>
    <property type="evidence" value="ECO:0007669"/>
    <property type="project" value="EnsemblFungi"/>
</dbReference>
<evidence type="ECO:0000259" key="2">
    <source>
        <dbReference type="Pfam" id="PF04194"/>
    </source>
</evidence>
<dbReference type="GO" id="GO:0051082">
    <property type="term" value="F:unfolded protein binding"/>
    <property type="evidence" value="ECO:0007669"/>
    <property type="project" value="EnsemblFungi"/>
</dbReference>